<evidence type="ECO:0000256" key="1">
    <source>
        <dbReference type="ARBA" id="ARBA00023015"/>
    </source>
</evidence>
<dbReference type="GO" id="GO:0003700">
    <property type="term" value="F:DNA-binding transcription factor activity"/>
    <property type="evidence" value="ECO:0007669"/>
    <property type="project" value="InterPro"/>
</dbReference>
<organism evidence="5 6">
    <name type="scientific">Ruthenibacterium lactatiformans</name>
    <dbReference type="NCBI Taxonomy" id="1550024"/>
    <lineage>
        <taxon>Bacteria</taxon>
        <taxon>Bacillati</taxon>
        <taxon>Bacillota</taxon>
        <taxon>Clostridia</taxon>
        <taxon>Eubacteriales</taxon>
        <taxon>Oscillospiraceae</taxon>
        <taxon>Ruthenibacterium</taxon>
    </lineage>
</organism>
<evidence type="ECO:0000313" key="5">
    <source>
        <dbReference type="EMBL" id="KUE77342.1"/>
    </source>
</evidence>
<gene>
    <name evidence="5" type="ORF">ASJ35_03450</name>
</gene>
<name>A0A0W7TU25_9FIRM</name>
<dbReference type="Pfam" id="PF00392">
    <property type="entry name" value="GntR"/>
    <property type="match status" value="1"/>
</dbReference>
<dbReference type="PROSITE" id="PS50949">
    <property type="entry name" value="HTH_GNTR"/>
    <property type="match status" value="1"/>
</dbReference>
<dbReference type="GO" id="GO:0003677">
    <property type="term" value="F:DNA binding"/>
    <property type="evidence" value="ECO:0007669"/>
    <property type="project" value="UniProtKB-KW"/>
</dbReference>
<feature type="domain" description="HTH gntR-type" evidence="4">
    <location>
        <begin position="21"/>
        <end position="89"/>
    </location>
</feature>
<evidence type="ECO:0000256" key="3">
    <source>
        <dbReference type="ARBA" id="ARBA00023163"/>
    </source>
</evidence>
<dbReference type="CDD" id="cd07377">
    <property type="entry name" value="WHTH_GntR"/>
    <property type="match status" value="1"/>
</dbReference>
<evidence type="ECO:0000259" key="4">
    <source>
        <dbReference type="PROSITE" id="PS50949"/>
    </source>
</evidence>
<protein>
    <recommendedName>
        <fullName evidence="4">HTH gntR-type domain-containing protein</fullName>
    </recommendedName>
</protein>
<dbReference type="GO" id="GO:0045892">
    <property type="term" value="P:negative regulation of DNA-templated transcription"/>
    <property type="evidence" value="ECO:0007669"/>
    <property type="project" value="TreeGrafter"/>
</dbReference>
<comment type="caution">
    <text evidence="5">The sequence shown here is derived from an EMBL/GenBank/DDBJ whole genome shotgun (WGS) entry which is preliminary data.</text>
</comment>
<dbReference type="InterPro" id="IPR036390">
    <property type="entry name" value="WH_DNA-bd_sf"/>
</dbReference>
<dbReference type="EMBL" id="LMUA01000003">
    <property type="protein sequence ID" value="KUE77342.1"/>
    <property type="molecule type" value="Genomic_DNA"/>
</dbReference>
<dbReference type="SUPFAM" id="SSF64288">
    <property type="entry name" value="Chorismate lyase-like"/>
    <property type="match status" value="1"/>
</dbReference>
<dbReference type="Proteomes" id="UP000053433">
    <property type="component" value="Unassembled WGS sequence"/>
</dbReference>
<dbReference type="InterPro" id="IPR028978">
    <property type="entry name" value="Chorismate_lyase_/UTRA_dom_sf"/>
</dbReference>
<dbReference type="Gene3D" id="1.10.10.10">
    <property type="entry name" value="Winged helix-like DNA-binding domain superfamily/Winged helix DNA-binding domain"/>
    <property type="match status" value="1"/>
</dbReference>
<proteinExistence type="predicted"/>
<dbReference type="Gene3D" id="3.40.1410.10">
    <property type="entry name" value="Chorismate lyase-like"/>
    <property type="match status" value="1"/>
</dbReference>
<dbReference type="SMART" id="SM00345">
    <property type="entry name" value="HTH_GNTR"/>
    <property type="match status" value="1"/>
</dbReference>
<dbReference type="PANTHER" id="PTHR44846">
    <property type="entry name" value="MANNOSYL-D-GLYCERATE TRANSPORT/METABOLISM SYSTEM REPRESSOR MNGR-RELATED"/>
    <property type="match status" value="1"/>
</dbReference>
<dbReference type="SUPFAM" id="SSF46785">
    <property type="entry name" value="Winged helix' DNA-binding domain"/>
    <property type="match status" value="1"/>
</dbReference>
<dbReference type="SMART" id="SM00866">
    <property type="entry name" value="UTRA"/>
    <property type="match status" value="1"/>
</dbReference>
<evidence type="ECO:0000256" key="2">
    <source>
        <dbReference type="ARBA" id="ARBA00023125"/>
    </source>
</evidence>
<reference evidence="5 6" key="1">
    <citation type="submission" date="2015-10" db="EMBL/GenBank/DDBJ databases">
        <title>A novel member of the family Ruminococcaceae isolated from human faeces.</title>
        <authorList>
            <person name="Shkoporov A.N."/>
            <person name="Chaplin A.V."/>
            <person name="Motuzova O.V."/>
            <person name="Kafarskaia L.I."/>
            <person name="Efimov B.A."/>
        </authorList>
    </citation>
    <scope>NUCLEOTIDE SEQUENCE [LARGE SCALE GENOMIC DNA]</scope>
    <source>
        <strain evidence="5 6">668</strain>
    </source>
</reference>
<dbReference type="AlphaFoldDB" id="A0A0W7TU25"/>
<dbReference type="PANTHER" id="PTHR44846:SF1">
    <property type="entry name" value="MANNOSYL-D-GLYCERATE TRANSPORT_METABOLISM SYSTEM REPRESSOR MNGR-RELATED"/>
    <property type="match status" value="1"/>
</dbReference>
<dbReference type="InterPro" id="IPR000524">
    <property type="entry name" value="Tscrpt_reg_HTH_GntR"/>
</dbReference>
<accession>A0A0W7TU25</accession>
<dbReference type="Pfam" id="PF07702">
    <property type="entry name" value="UTRA"/>
    <property type="match status" value="1"/>
</dbReference>
<dbReference type="InterPro" id="IPR011663">
    <property type="entry name" value="UTRA"/>
</dbReference>
<dbReference type="InterPro" id="IPR050679">
    <property type="entry name" value="Bact_HTH_transcr_reg"/>
</dbReference>
<dbReference type="InterPro" id="IPR036388">
    <property type="entry name" value="WH-like_DNA-bd_sf"/>
</dbReference>
<dbReference type="PRINTS" id="PR00035">
    <property type="entry name" value="HTHGNTR"/>
</dbReference>
<keyword evidence="1" id="KW-0805">Transcription regulation</keyword>
<keyword evidence="2" id="KW-0238">DNA-binding</keyword>
<keyword evidence="3" id="KW-0804">Transcription</keyword>
<sequence length="253" mass="27812">MQRPAAECLPGGKEVPLVKAVPRYLQIINYYQGMIDAGKLSEGQQMPTEEAIGALFSVSRITVRQALDGLAQAGYIYKVQGKGSFVASKKAGMQLNHLIGFSDEMRSLGLEPSTILMEQSLMLPTEAVAKALNIDVTQKIYFLTRIRCADGVPMAVEKVHMPFYRFAGIETQDLSKSLYALLKEQYGCECSKAVQSIQAGAASSHDAKLLKIKTGMPVLCISRTTYGMDGAPFEYVDSIYRGDKYIFNVTLEK</sequence>
<evidence type="ECO:0000313" key="6">
    <source>
        <dbReference type="Proteomes" id="UP000053433"/>
    </source>
</evidence>